<dbReference type="HOGENOM" id="CLU_2046588_0_0_11"/>
<dbReference type="RefSeq" id="WP_012801744.1">
    <property type="nucleotide sequence ID" value="NC_013169.1"/>
</dbReference>
<accession>C7NJJ6</accession>
<gene>
    <name evidence="2" type="ordered locus">Ksed_02420</name>
</gene>
<dbReference type="KEGG" id="kse:Ksed_02420"/>
<dbReference type="eggNOG" id="ENOG502ZCVV">
    <property type="taxonomic scope" value="Bacteria"/>
</dbReference>
<organism evidence="2 3">
    <name type="scientific">Kytococcus sedentarius (strain ATCC 14392 / DSM 20547 / JCM 11482 / CCUG 33030 / NBRC 15357 / NCTC 11040 / CCM 314 / 541)</name>
    <name type="common">Micrococcus sedentarius</name>
    <dbReference type="NCBI Taxonomy" id="478801"/>
    <lineage>
        <taxon>Bacteria</taxon>
        <taxon>Bacillati</taxon>
        <taxon>Actinomycetota</taxon>
        <taxon>Actinomycetes</taxon>
        <taxon>Micrococcales</taxon>
        <taxon>Kytococcaceae</taxon>
        <taxon>Kytococcus</taxon>
    </lineage>
</organism>
<sequence length="120" mass="12795">MSTSNTPHTPDAPGSGQPGGSGTSGQPGGSGTSGHGYAESRTGEEISRLLHYGHIIPVRRGLTADYVDRHFPGWTWNALMDVWRTAGIVVRTPGGIPDCDPRVRAVHFTDAEHVHVEWAA</sequence>
<protein>
    <submittedName>
        <fullName evidence="2">Uncharacterized protein</fullName>
    </submittedName>
</protein>
<reference evidence="2 3" key="1">
    <citation type="journal article" date="2009" name="Stand. Genomic Sci.">
        <title>Complete genome sequence of Kytococcus sedentarius type strain (541).</title>
        <authorList>
            <person name="Sims D."/>
            <person name="Brettin T."/>
            <person name="Detter J.C."/>
            <person name="Han C."/>
            <person name="Lapidus A."/>
            <person name="Copeland A."/>
            <person name="Glavina Del Rio T."/>
            <person name="Nolan M."/>
            <person name="Chen F."/>
            <person name="Lucas S."/>
            <person name="Tice H."/>
            <person name="Cheng J.F."/>
            <person name="Bruce D."/>
            <person name="Goodwin L."/>
            <person name="Pitluck S."/>
            <person name="Ovchinnikova G."/>
            <person name="Pati A."/>
            <person name="Ivanova N."/>
            <person name="Mavrommatis K."/>
            <person name="Chen A."/>
            <person name="Palaniappan K."/>
            <person name="D'haeseleer P."/>
            <person name="Chain P."/>
            <person name="Bristow J."/>
            <person name="Eisen J.A."/>
            <person name="Markowitz V."/>
            <person name="Hugenholtz P."/>
            <person name="Schneider S."/>
            <person name="Goker M."/>
            <person name="Pukall R."/>
            <person name="Kyrpides N.C."/>
            <person name="Klenk H.P."/>
        </authorList>
    </citation>
    <scope>NUCLEOTIDE SEQUENCE [LARGE SCALE GENOMIC DNA]</scope>
    <source>
        <strain evidence="3">ATCC 14392 / DSM 20547 / JCM 11482 / CCUG 33030 / NBRC 15357 / NCTC 11040 / CCM 314 / 541</strain>
    </source>
</reference>
<dbReference type="EMBL" id="CP001686">
    <property type="protein sequence ID" value="ACV05326.1"/>
    <property type="molecule type" value="Genomic_DNA"/>
</dbReference>
<proteinExistence type="predicted"/>
<evidence type="ECO:0000256" key="1">
    <source>
        <dbReference type="SAM" id="MobiDB-lite"/>
    </source>
</evidence>
<dbReference type="AlphaFoldDB" id="C7NJJ6"/>
<evidence type="ECO:0000313" key="2">
    <source>
        <dbReference type="EMBL" id="ACV05326.1"/>
    </source>
</evidence>
<feature type="compositionally biased region" description="Gly residues" evidence="1">
    <location>
        <begin position="16"/>
        <end position="34"/>
    </location>
</feature>
<dbReference type="Proteomes" id="UP000006666">
    <property type="component" value="Chromosome"/>
</dbReference>
<feature type="region of interest" description="Disordered" evidence="1">
    <location>
        <begin position="1"/>
        <end position="42"/>
    </location>
</feature>
<evidence type="ECO:0000313" key="3">
    <source>
        <dbReference type="Proteomes" id="UP000006666"/>
    </source>
</evidence>
<keyword evidence="3" id="KW-1185">Reference proteome</keyword>
<name>C7NJJ6_KYTSD</name>